<keyword evidence="2" id="KW-1185">Reference proteome</keyword>
<accession>A0A8X6KZX6</accession>
<comment type="caution">
    <text evidence="1">The sequence shown here is derived from an EMBL/GenBank/DDBJ whole genome shotgun (WGS) entry which is preliminary data.</text>
</comment>
<proteinExistence type="predicted"/>
<name>A0A8X6KZX6_TRICU</name>
<reference evidence="1" key="1">
    <citation type="submission" date="2020-07" db="EMBL/GenBank/DDBJ databases">
        <title>Multicomponent nature underlies the extraordinary mechanical properties of spider dragline silk.</title>
        <authorList>
            <person name="Kono N."/>
            <person name="Nakamura H."/>
            <person name="Mori M."/>
            <person name="Yoshida Y."/>
            <person name="Ohtoshi R."/>
            <person name="Malay A.D."/>
            <person name="Moran D.A.P."/>
            <person name="Tomita M."/>
            <person name="Numata K."/>
            <person name="Arakawa K."/>
        </authorList>
    </citation>
    <scope>NUCLEOTIDE SEQUENCE</scope>
</reference>
<sequence length="85" mass="9967">MLAMMKNPIRDQISTWNSPHSREWSFLPVLEAPIPYRKWNVRKQNRPLGSDSFLANQLHSSFEEECIKIINGGDHFTMHLKNDES</sequence>
<dbReference type="AlphaFoldDB" id="A0A8X6KZX6"/>
<evidence type="ECO:0000313" key="1">
    <source>
        <dbReference type="EMBL" id="GFQ92675.1"/>
    </source>
</evidence>
<dbReference type="Proteomes" id="UP000887116">
    <property type="component" value="Unassembled WGS sequence"/>
</dbReference>
<protein>
    <submittedName>
        <fullName evidence="1">Uncharacterized protein</fullName>
    </submittedName>
</protein>
<dbReference type="EMBL" id="BMAO01004137">
    <property type="protein sequence ID" value="GFQ92675.1"/>
    <property type="molecule type" value="Genomic_DNA"/>
</dbReference>
<organism evidence="1 2">
    <name type="scientific">Trichonephila clavata</name>
    <name type="common">Joro spider</name>
    <name type="synonym">Nephila clavata</name>
    <dbReference type="NCBI Taxonomy" id="2740835"/>
    <lineage>
        <taxon>Eukaryota</taxon>
        <taxon>Metazoa</taxon>
        <taxon>Ecdysozoa</taxon>
        <taxon>Arthropoda</taxon>
        <taxon>Chelicerata</taxon>
        <taxon>Arachnida</taxon>
        <taxon>Araneae</taxon>
        <taxon>Araneomorphae</taxon>
        <taxon>Entelegynae</taxon>
        <taxon>Araneoidea</taxon>
        <taxon>Nephilidae</taxon>
        <taxon>Trichonephila</taxon>
    </lineage>
</organism>
<evidence type="ECO:0000313" key="2">
    <source>
        <dbReference type="Proteomes" id="UP000887116"/>
    </source>
</evidence>
<gene>
    <name evidence="1" type="ORF">TNCT_191221</name>
</gene>